<comment type="caution">
    <text evidence="3">The sequence shown here is derived from an EMBL/GenBank/DDBJ whole genome shotgun (WGS) entry which is preliminary data.</text>
</comment>
<dbReference type="RefSeq" id="WP_380073189.1">
    <property type="nucleotide sequence ID" value="NZ_JBHRTO010000001.1"/>
</dbReference>
<gene>
    <name evidence="3" type="ORF">ACFOGH_11415</name>
</gene>
<evidence type="ECO:0000256" key="2">
    <source>
        <dbReference type="SAM" id="Phobius"/>
    </source>
</evidence>
<keyword evidence="4" id="KW-1185">Reference proteome</keyword>
<feature type="transmembrane region" description="Helical" evidence="2">
    <location>
        <begin position="30"/>
        <end position="51"/>
    </location>
</feature>
<name>A0ABV7IZ20_9RHOB</name>
<feature type="region of interest" description="Disordered" evidence="1">
    <location>
        <begin position="1"/>
        <end position="21"/>
    </location>
</feature>
<accession>A0ABV7IZ20</accession>
<protein>
    <recommendedName>
        <fullName evidence="5">Arsenical-resistance protein</fullName>
    </recommendedName>
</protein>
<keyword evidence="2" id="KW-1133">Transmembrane helix</keyword>
<evidence type="ECO:0000313" key="3">
    <source>
        <dbReference type="EMBL" id="MFC3181600.1"/>
    </source>
</evidence>
<sequence length="55" mass="5738">MTPEGKHHPGTLPDQDAMPPDVPVESGKQILINWIIVVLGLGGVAAMGALLPELL</sequence>
<proteinExistence type="predicted"/>
<reference evidence="4" key="1">
    <citation type="journal article" date="2019" name="Int. J. Syst. Evol. Microbiol.">
        <title>The Global Catalogue of Microorganisms (GCM) 10K type strain sequencing project: providing services to taxonomists for standard genome sequencing and annotation.</title>
        <authorList>
            <consortium name="The Broad Institute Genomics Platform"/>
            <consortium name="The Broad Institute Genome Sequencing Center for Infectious Disease"/>
            <person name="Wu L."/>
            <person name="Ma J."/>
        </authorList>
    </citation>
    <scope>NUCLEOTIDE SEQUENCE [LARGE SCALE GENOMIC DNA]</scope>
    <source>
        <strain evidence="4">KCTC 52039</strain>
    </source>
</reference>
<dbReference type="Proteomes" id="UP001595547">
    <property type="component" value="Unassembled WGS sequence"/>
</dbReference>
<keyword evidence="2" id="KW-0812">Transmembrane</keyword>
<dbReference type="EMBL" id="JBHRTO010000001">
    <property type="protein sequence ID" value="MFC3181600.1"/>
    <property type="molecule type" value="Genomic_DNA"/>
</dbReference>
<evidence type="ECO:0000313" key="4">
    <source>
        <dbReference type="Proteomes" id="UP001595547"/>
    </source>
</evidence>
<evidence type="ECO:0000256" key="1">
    <source>
        <dbReference type="SAM" id="MobiDB-lite"/>
    </source>
</evidence>
<keyword evidence="2" id="KW-0472">Membrane</keyword>
<evidence type="ECO:0008006" key="5">
    <source>
        <dbReference type="Google" id="ProtNLM"/>
    </source>
</evidence>
<organism evidence="3 4">
    <name type="scientific">Cypionkella sinensis</name>
    <dbReference type="NCBI Taxonomy" id="1756043"/>
    <lineage>
        <taxon>Bacteria</taxon>
        <taxon>Pseudomonadati</taxon>
        <taxon>Pseudomonadota</taxon>
        <taxon>Alphaproteobacteria</taxon>
        <taxon>Rhodobacterales</taxon>
        <taxon>Paracoccaceae</taxon>
        <taxon>Cypionkella</taxon>
    </lineage>
</organism>